<dbReference type="GO" id="GO:0016722">
    <property type="term" value="F:oxidoreductase activity, acting on metal ions"/>
    <property type="evidence" value="ECO:0007669"/>
    <property type="project" value="InterPro"/>
</dbReference>
<dbReference type="InterPro" id="IPR023188">
    <property type="entry name" value="DPS_DNA-bd_CS"/>
</dbReference>
<reference evidence="4 5" key="1">
    <citation type="submission" date="2019-08" db="EMBL/GenBank/DDBJ databases">
        <title>In-depth cultivation of the pig gut microbiome towards novel bacterial diversity and tailored functional studies.</title>
        <authorList>
            <person name="Wylensek D."/>
            <person name="Hitch T.C.A."/>
            <person name="Clavel T."/>
        </authorList>
    </citation>
    <scope>NUCLEOTIDE SEQUENCE [LARGE SCALE GENOMIC DNA]</scope>
    <source>
        <strain evidence="4 5">WCA-389-WT-23D1</strain>
    </source>
</reference>
<evidence type="ECO:0000259" key="3">
    <source>
        <dbReference type="Pfam" id="PF00210"/>
    </source>
</evidence>
<sequence length="144" mass="16654">MSELIGKLNQLLADLSILYRKLQNYHWNIQGKEFFVLHSKLEEYYDGVNEEIDQIAEQILMLDGQPLGRMKDYLDIGKIKEASNERIHAADVVNSVLEDFGYCKEALKAIKEKADEENVYEVSSMADSMIAEYSKAIWMLKQSR</sequence>
<dbReference type="PRINTS" id="PR01346">
    <property type="entry name" value="HELNAPAPROT"/>
</dbReference>
<dbReference type="PROSITE" id="PS00818">
    <property type="entry name" value="DPS_1"/>
    <property type="match status" value="1"/>
</dbReference>
<dbReference type="SUPFAM" id="SSF47240">
    <property type="entry name" value="Ferritin-like"/>
    <property type="match status" value="1"/>
</dbReference>
<dbReference type="EMBL" id="VUMD01000005">
    <property type="protein sequence ID" value="MSS36299.1"/>
    <property type="molecule type" value="Genomic_DNA"/>
</dbReference>
<dbReference type="RefSeq" id="WP_154471736.1">
    <property type="nucleotide sequence ID" value="NZ_DBEWUL010000217.1"/>
</dbReference>
<gene>
    <name evidence="4" type="ORF">FYJ39_06890</name>
</gene>
<dbReference type="InterPro" id="IPR012347">
    <property type="entry name" value="Ferritin-like"/>
</dbReference>
<evidence type="ECO:0000256" key="2">
    <source>
        <dbReference type="RuleBase" id="RU003875"/>
    </source>
</evidence>
<dbReference type="Pfam" id="PF00210">
    <property type="entry name" value="Ferritin"/>
    <property type="match status" value="1"/>
</dbReference>
<dbReference type="InterPro" id="IPR008331">
    <property type="entry name" value="Ferritin_DPS_dom"/>
</dbReference>
<comment type="similarity">
    <text evidence="1 2">Belongs to the Dps family.</text>
</comment>
<dbReference type="InterPro" id="IPR002177">
    <property type="entry name" value="DPS_DNA-bd"/>
</dbReference>
<name>A0A7X2NK04_9CLOT</name>
<comment type="caution">
    <text evidence="4">The sequence shown here is derived from an EMBL/GenBank/DDBJ whole genome shotgun (WGS) entry which is preliminary data.</text>
</comment>
<evidence type="ECO:0000313" key="5">
    <source>
        <dbReference type="Proteomes" id="UP000429958"/>
    </source>
</evidence>
<keyword evidence="5" id="KW-1185">Reference proteome</keyword>
<proteinExistence type="inferred from homology"/>
<dbReference type="GO" id="GO:0008199">
    <property type="term" value="F:ferric iron binding"/>
    <property type="evidence" value="ECO:0007669"/>
    <property type="project" value="InterPro"/>
</dbReference>
<dbReference type="Proteomes" id="UP000429958">
    <property type="component" value="Unassembled WGS sequence"/>
</dbReference>
<organism evidence="4 5">
    <name type="scientific">Clostridium porci</name>
    <dbReference type="NCBI Taxonomy" id="2605778"/>
    <lineage>
        <taxon>Bacteria</taxon>
        <taxon>Bacillati</taxon>
        <taxon>Bacillota</taxon>
        <taxon>Clostridia</taxon>
        <taxon>Eubacteriales</taxon>
        <taxon>Clostridiaceae</taxon>
        <taxon>Clostridium</taxon>
    </lineage>
</organism>
<accession>A0A7X2NK04</accession>
<dbReference type="AlphaFoldDB" id="A0A7X2NK04"/>
<dbReference type="PANTHER" id="PTHR42932:SF1">
    <property type="entry name" value="GENERAL STRESS PROTEIN 20U"/>
    <property type="match status" value="1"/>
</dbReference>
<dbReference type="PANTHER" id="PTHR42932">
    <property type="entry name" value="GENERAL STRESS PROTEIN 20U"/>
    <property type="match status" value="1"/>
</dbReference>
<dbReference type="CDD" id="cd01043">
    <property type="entry name" value="DPS"/>
    <property type="match status" value="1"/>
</dbReference>
<dbReference type="Gene3D" id="1.20.1260.10">
    <property type="match status" value="1"/>
</dbReference>
<protein>
    <submittedName>
        <fullName evidence="4">DNA starvation/stationary phase protection protein</fullName>
    </submittedName>
</protein>
<evidence type="ECO:0000313" key="4">
    <source>
        <dbReference type="EMBL" id="MSS36299.1"/>
    </source>
</evidence>
<dbReference type="InterPro" id="IPR009078">
    <property type="entry name" value="Ferritin-like_SF"/>
</dbReference>
<evidence type="ECO:0000256" key="1">
    <source>
        <dbReference type="ARBA" id="ARBA00009497"/>
    </source>
</evidence>
<dbReference type="PIRSF" id="PIRSF005900">
    <property type="entry name" value="Dps"/>
    <property type="match status" value="1"/>
</dbReference>
<feature type="domain" description="Ferritin/DPS" evidence="3">
    <location>
        <begin position="7"/>
        <end position="141"/>
    </location>
</feature>